<dbReference type="PROSITE" id="PS00688">
    <property type="entry name" value="SIGMA54_INTERACT_3"/>
    <property type="match status" value="1"/>
</dbReference>
<reference evidence="9" key="1">
    <citation type="submission" date="2021-11" db="EMBL/GenBank/DDBJ databases">
        <title>Genome sequence.</title>
        <authorList>
            <person name="Sun Q."/>
        </authorList>
    </citation>
    <scope>NUCLEOTIDE SEQUENCE</scope>
    <source>
        <strain evidence="9">JC732</strain>
    </source>
</reference>
<dbReference type="SUPFAM" id="SSF46689">
    <property type="entry name" value="Homeodomain-like"/>
    <property type="match status" value="1"/>
</dbReference>
<dbReference type="GO" id="GO:0000160">
    <property type="term" value="P:phosphorelay signal transduction system"/>
    <property type="evidence" value="ECO:0007669"/>
    <property type="project" value="InterPro"/>
</dbReference>
<comment type="caution">
    <text evidence="9">The sequence shown here is derived from an EMBL/GenBank/DDBJ whole genome shotgun (WGS) entry which is preliminary data.</text>
</comment>
<feature type="modified residue" description="4-aspartylphosphate" evidence="6">
    <location>
        <position position="71"/>
    </location>
</feature>
<keyword evidence="2" id="KW-0067">ATP-binding</keyword>
<dbReference type="Proteomes" id="UP001139103">
    <property type="component" value="Unassembled WGS sequence"/>
</dbReference>
<dbReference type="InterPro" id="IPR002078">
    <property type="entry name" value="Sigma_54_int"/>
</dbReference>
<dbReference type="InterPro" id="IPR002197">
    <property type="entry name" value="HTH_Fis"/>
</dbReference>
<dbReference type="GO" id="GO:0043565">
    <property type="term" value="F:sequence-specific DNA binding"/>
    <property type="evidence" value="ECO:0007669"/>
    <property type="project" value="InterPro"/>
</dbReference>
<gene>
    <name evidence="9" type="ORF">LOC68_23690</name>
</gene>
<keyword evidence="10" id="KW-1185">Reference proteome</keyword>
<sequence length="496" mass="55148">MTGEHPKSESTEIAPINHGAFRVLIVDNDKAHAMTMCESLERVGYPCVVATSGPEGIERIERDDFEIVITDLVMNEVDGIGVLKKAKSDLPECEVIVVTGHGTISIAVEAMQQGAFNFLEKPLTPDKLRAAVARAAETVQLRQTNTDLLQRLDERFGFEGLIFADARMGHVVDRLKRISPTDASVLIQGETGVGKELVAQAIHQNSPRKNKPFVPLNCAELSEHLLESELFGHAKGAYTDAATERVGRFEYANGGTLFLDEVGDMPMATQVKLLRVLESGEITRVGENKPIKINVRLLSATNCNLEDAISRGAFRSDLYYRLRIVTVMVPPLRERRDDIIPLMDHFRRQFAKRHGKAVKGIDKAVVKRFYQFDWPGNVRQLRNLVESMVVLDLDGVLGIDDLPEELMDEADYVVHPVALPPPTSSSSSTAIAAVEADGHVGLLDLVGQPMNEVEKRFIAETLKFTNQNREEAAKMLQIGERTLYRKIKEYNLRGDN</sequence>
<evidence type="ECO:0000313" key="9">
    <source>
        <dbReference type="EMBL" id="MCC9631408.1"/>
    </source>
</evidence>
<evidence type="ECO:0000259" key="8">
    <source>
        <dbReference type="PROSITE" id="PS50110"/>
    </source>
</evidence>
<name>A0A9X1SIB3_9BACT</name>
<dbReference type="InterPro" id="IPR009057">
    <property type="entry name" value="Homeodomain-like_sf"/>
</dbReference>
<dbReference type="Gene3D" id="1.10.8.60">
    <property type="match status" value="1"/>
</dbReference>
<evidence type="ECO:0000256" key="5">
    <source>
        <dbReference type="ARBA" id="ARBA00023163"/>
    </source>
</evidence>
<dbReference type="Pfam" id="PF00158">
    <property type="entry name" value="Sigma54_activat"/>
    <property type="match status" value="1"/>
</dbReference>
<dbReference type="EMBL" id="JAJKFT010000010">
    <property type="protein sequence ID" value="MCC9631408.1"/>
    <property type="molecule type" value="Genomic_DNA"/>
</dbReference>
<feature type="domain" description="Response regulatory" evidence="8">
    <location>
        <begin position="22"/>
        <end position="136"/>
    </location>
</feature>
<dbReference type="PROSITE" id="PS00676">
    <property type="entry name" value="SIGMA54_INTERACT_2"/>
    <property type="match status" value="1"/>
</dbReference>
<dbReference type="RefSeq" id="WP_230223348.1">
    <property type="nucleotide sequence ID" value="NZ_JAJKFT010000010.1"/>
</dbReference>
<dbReference type="SUPFAM" id="SSF52172">
    <property type="entry name" value="CheY-like"/>
    <property type="match status" value="1"/>
</dbReference>
<dbReference type="AlphaFoldDB" id="A0A9X1SIB3"/>
<evidence type="ECO:0000313" key="10">
    <source>
        <dbReference type="Proteomes" id="UP001139103"/>
    </source>
</evidence>
<dbReference type="CDD" id="cd00009">
    <property type="entry name" value="AAA"/>
    <property type="match status" value="1"/>
</dbReference>
<dbReference type="PANTHER" id="PTHR32071">
    <property type="entry name" value="TRANSCRIPTIONAL REGULATORY PROTEIN"/>
    <property type="match status" value="1"/>
</dbReference>
<dbReference type="FunFam" id="3.40.50.300:FF:000006">
    <property type="entry name" value="DNA-binding transcriptional regulator NtrC"/>
    <property type="match status" value="1"/>
</dbReference>
<dbReference type="Pfam" id="PF00072">
    <property type="entry name" value="Response_reg"/>
    <property type="match status" value="1"/>
</dbReference>
<organism evidence="9 10">
    <name type="scientific">Blastopirellula sediminis</name>
    <dbReference type="NCBI Taxonomy" id="2894196"/>
    <lineage>
        <taxon>Bacteria</taxon>
        <taxon>Pseudomonadati</taxon>
        <taxon>Planctomycetota</taxon>
        <taxon>Planctomycetia</taxon>
        <taxon>Pirellulales</taxon>
        <taxon>Pirellulaceae</taxon>
        <taxon>Blastopirellula</taxon>
    </lineage>
</organism>
<keyword evidence="1" id="KW-0547">Nucleotide-binding</keyword>
<feature type="domain" description="Sigma-54 factor interaction" evidence="7">
    <location>
        <begin position="161"/>
        <end position="390"/>
    </location>
</feature>
<keyword evidence="6" id="KW-0597">Phosphoprotein</keyword>
<dbReference type="Pfam" id="PF25601">
    <property type="entry name" value="AAA_lid_14"/>
    <property type="match status" value="1"/>
</dbReference>
<accession>A0A9X1SIB3</accession>
<dbReference type="PROSITE" id="PS50110">
    <property type="entry name" value="RESPONSE_REGULATORY"/>
    <property type="match status" value="1"/>
</dbReference>
<dbReference type="SMART" id="SM00382">
    <property type="entry name" value="AAA"/>
    <property type="match status" value="1"/>
</dbReference>
<evidence type="ECO:0000256" key="3">
    <source>
        <dbReference type="ARBA" id="ARBA00023015"/>
    </source>
</evidence>
<dbReference type="PANTHER" id="PTHR32071:SF57">
    <property type="entry name" value="C4-DICARBOXYLATE TRANSPORT TRANSCRIPTIONAL REGULATORY PROTEIN DCTD"/>
    <property type="match status" value="1"/>
</dbReference>
<dbReference type="SUPFAM" id="SSF52540">
    <property type="entry name" value="P-loop containing nucleoside triphosphate hydrolases"/>
    <property type="match status" value="1"/>
</dbReference>
<keyword evidence="4" id="KW-0238">DNA-binding</keyword>
<dbReference type="InterPro" id="IPR001789">
    <property type="entry name" value="Sig_transdc_resp-reg_receiver"/>
</dbReference>
<dbReference type="Gene3D" id="1.10.10.60">
    <property type="entry name" value="Homeodomain-like"/>
    <property type="match status" value="1"/>
</dbReference>
<evidence type="ECO:0000256" key="6">
    <source>
        <dbReference type="PROSITE-ProRule" id="PRU00169"/>
    </source>
</evidence>
<dbReference type="InterPro" id="IPR011006">
    <property type="entry name" value="CheY-like_superfamily"/>
</dbReference>
<evidence type="ECO:0000256" key="1">
    <source>
        <dbReference type="ARBA" id="ARBA00022741"/>
    </source>
</evidence>
<dbReference type="InterPro" id="IPR003593">
    <property type="entry name" value="AAA+_ATPase"/>
</dbReference>
<dbReference type="InterPro" id="IPR025944">
    <property type="entry name" value="Sigma_54_int_dom_CS"/>
</dbReference>
<dbReference type="InterPro" id="IPR058031">
    <property type="entry name" value="AAA_lid_NorR"/>
</dbReference>
<keyword evidence="3" id="KW-0805">Transcription regulation</keyword>
<dbReference type="SMART" id="SM00448">
    <property type="entry name" value="REC"/>
    <property type="match status" value="1"/>
</dbReference>
<dbReference type="InterPro" id="IPR025662">
    <property type="entry name" value="Sigma_54_int_dom_ATP-bd_1"/>
</dbReference>
<evidence type="ECO:0000256" key="4">
    <source>
        <dbReference type="ARBA" id="ARBA00023125"/>
    </source>
</evidence>
<evidence type="ECO:0000259" key="7">
    <source>
        <dbReference type="PROSITE" id="PS50045"/>
    </source>
</evidence>
<proteinExistence type="predicted"/>
<dbReference type="Pfam" id="PF02954">
    <property type="entry name" value="HTH_8"/>
    <property type="match status" value="1"/>
</dbReference>
<dbReference type="PRINTS" id="PR01590">
    <property type="entry name" value="HTHFIS"/>
</dbReference>
<keyword evidence="5" id="KW-0804">Transcription</keyword>
<evidence type="ECO:0000256" key="2">
    <source>
        <dbReference type="ARBA" id="ARBA00022840"/>
    </source>
</evidence>
<dbReference type="GO" id="GO:0005524">
    <property type="term" value="F:ATP binding"/>
    <property type="evidence" value="ECO:0007669"/>
    <property type="project" value="UniProtKB-KW"/>
</dbReference>
<dbReference type="Gene3D" id="3.40.50.2300">
    <property type="match status" value="1"/>
</dbReference>
<dbReference type="InterPro" id="IPR025943">
    <property type="entry name" value="Sigma_54_int_dom_ATP-bd_2"/>
</dbReference>
<dbReference type="PROSITE" id="PS50045">
    <property type="entry name" value="SIGMA54_INTERACT_4"/>
    <property type="match status" value="1"/>
</dbReference>
<dbReference type="InterPro" id="IPR027417">
    <property type="entry name" value="P-loop_NTPase"/>
</dbReference>
<dbReference type="GO" id="GO:0006355">
    <property type="term" value="P:regulation of DNA-templated transcription"/>
    <property type="evidence" value="ECO:0007669"/>
    <property type="project" value="InterPro"/>
</dbReference>
<dbReference type="Gene3D" id="3.40.50.300">
    <property type="entry name" value="P-loop containing nucleotide triphosphate hydrolases"/>
    <property type="match status" value="1"/>
</dbReference>
<protein>
    <submittedName>
        <fullName evidence="9">Sigma-54 dependent transcriptional regulator</fullName>
    </submittedName>
</protein>
<dbReference type="PROSITE" id="PS00675">
    <property type="entry name" value="SIGMA54_INTERACT_1"/>
    <property type="match status" value="1"/>
</dbReference>